<name>A0A8E2AWH2_9APHY</name>
<organism evidence="1 2">
    <name type="scientific">Obba rivulosa</name>
    <dbReference type="NCBI Taxonomy" id="1052685"/>
    <lineage>
        <taxon>Eukaryota</taxon>
        <taxon>Fungi</taxon>
        <taxon>Dikarya</taxon>
        <taxon>Basidiomycota</taxon>
        <taxon>Agaricomycotina</taxon>
        <taxon>Agaricomycetes</taxon>
        <taxon>Polyporales</taxon>
        <taxon>Gelatoporiaceae</taxon>
        <taxon>Obba</taxon>
    </lineage>
</organism>
<feature type="non-terminal residue" evidence="1">
    <location>
        <position position="116"/>
    </location>
</feature>
<protein>
    <submittedName>
        <fullName evidence="1">Uncharacterized protein</fullName>
    </submittedName>
</protein>
<dbReference type="OrthoDB" id="94039at2759"/>
<reference evidence="1 2" key="1">
    <citation type="submission" date="2016-07" db="EMBL/GenBank/DDBJ databases">
        <title>Draft genome of the white-rot fungus Obba rivulosa 3A-2.</title>
        <authorList>
            <consortium name="DOE Joint Genome Institute"/>
            <person name="Miettinen O."/>
            <person name="Riley R."/>
            <person name="Acob R."/>
            <person name="Barry K."/>
            <person name="Cullen D."/>
            <person name="De Vries R."/>
            <person name="Hainaut M."/>
            <person name="Hatakka A."/>
            <person name="Henrissat B."/>
            <person name="Hilden K."/>
            <person name="Kuo R."/>
            <person name="Labutti K."/>
            <person name="Lipzen A."/>
            <person name="Makela M.R."/>
            <person name="Sandor L."/>
            <person name="Spatafora J.W."/>
            <person name="Grigoriev I.V."/>
            <person name="Hibbett D.S."/>
        </authorList>
    </citation>
    <scope>NUCLEOTIDE SEQUENCE [LARGE SCALE GENOMIC DNA]</scope>
    <source>
        <strain evidence="1 2">3A-2</strain>
    </source>
</reference>
<evidence type="ECO:0000313" key="2">
    <source>
        <dbReference type="Proteomes" id="UP000250043"/>
    </source>
</evidence>
<keyword evidence="2" id="KW-1185">Reference proteome</keyword>
<dbReference type="EMBL" id="KV722428">
    <property type="protein sequence ID" value="OCH89399.1"/>
    <property type="molecule type" value="Genomic_DNA"/>
</dbReference>
<accession>A0A8E2AWH2</accession>
<dbReference type="AlphaFoldDB" id="A0A8E2AWH2"/>
<dbReference type="Proteomes" id="UP000250043">
    <property type="component" value="Unassembled WGS sequence"/>
</dbReference>
<dbReference type="Gene3D" id="3.40.50.1820">
    <property type="entry name" value="alpha/beta hydrolase"/>
    <property type="match status" value="1"/>
</dbReference>
<gene>
    <name evidence="1" type="ORF">OBBRIDRAFT_756680</name>
</gene>
<sequence>MPSHTSQLTTSTIVYTYAGSSIPGLKAQAKRYVPCIISDATSLEFGLTLVFAHCLGSHKEAWEPIIQSLFNLRVPKDSPNGPHVPVVREAWSLEWQHHGDSASLNHSTLASNRTGV</sequence>
<evidence type="ECO:0000313" key="1">
    <source>
        <dbReference type="EMBL" id="OCH89399.1"/>
    </source>
</evidence>
<proteinExistence type="predicted"/>
<dbReference type="InterPro" id="IPR029058">
    <property type="entry name" value="AB_hydrolase_fold"/>
</dbReference>